<comment type="caution">
    <text evidence="2">The sequence shown here is derived from an EMBL/GenBank/DDBJ whole genome shotgun (WGS) entry which is preliminary data.</text>
</comment>
<name>Q2CEP4_OCEGH</name>
<dbReference type="STRING" id="314256.OG2516_18000"/>
<dbReference type="RefSeq" id="WP_007257068.1">
    <property type="nucleotide sequence ID" value="NZ_CH724110.1"/>
</dbReference>
<keyword evidence="3" id="KW-1185">Reference proteome</keyword>
<evidence type="ECO:0000313" key="3">
    <source>
        <dbReference type="Proteomes" id="UP000003635"/>
    </source>
</evidence>
<accession>Q2CEP4</accession>
<dbReference type="EMBL" id="AAOT01000017">
    <property type="protein sequence ID" value="EAR51088.1"/>
    <property type="molecule type" value="Genomic_DNA"/>
</dbReference>
<protein>
    <submittedName>
        <fullName evidence="2">Endoribonuclease, L-PSP family protein</fullName>
    </submittedName>
</protein>
<gene>
    <name evidence="2" type="ORF">OG2516_18000</name>
</gene>
<dbReference type="Proteomes" id="UP000003635">
    <property type="component" value="Unassembled WGS sequence"/>
</dbReference>
<dbReference type="SUPFAM" id="SSF55298">
    <property type="entry name" value="YjgF-like"/>
    <property type="match status" value="1"/>
</dbReference>
<proteinExistence type="inferred from homology"/>
<evidence type="ECO:0000256" key="1">
    <source>
        <dbReference type="ARBA" id="ARBA00010552"/>
    </source>
</evidence>
<dbReference type="HOGENOM" id="CLU_100715_6_1_5"/>
<dbReference type="InterPro" id="IPR006175">
    <property type="entry name" value="YjgF/YER057c/UK114"/>
</dbReference>
<evidence type="ECO:0000313" key="2">
    <source>
        <dbReference type="EMBL" id="EAR51088.1"/>
    </source>
</evidence>
<dbReference type="Gene3D" id="3.30.1330.40">
    <property type="entry name" value="RutC-like"/>
    <property type="match status" value="1"/>
</dbReference>
<dbReference type="InterPro" id="IPR035959">
    <property type="entry name" value="RutC-like_sf"/>
</dbReference>
<dbReference type="PROSITE" id="PS01094">
    <property type="entry name" value="UPF0076"/>
    <property type="match status" value="1"/>
</dbReference>
<dbReference type="eggNOG" id="COG0251">
    <property type="taxonomic scope" value="Bacteria"/>
</dbReference>
<dbReference type="Pfam" id="PF01042">
    <property type="entry name" value="Ribonuc_L-PSP"/>
    <property type="match status" value="1"/>
</dbReference>
<sequence length="120" mass="13339">MSNELNRIQSGKRMSQVVEVPAERTMLYFAGQIASDRTLDLEGQTRDILDKLDSLLAEAGSDRTKIVSAMIWLSDIRNRHAFNPIWDAWIPEGAAPARACVEARLAEASDLVEIQITAVK</sequence>
<reference evidence="2 3" key="1">
    <citation type="journal article" date="2010" name="J. Bacteriol.">
        <title>Genome sequences of Oceanicola granulosus HTCC2516(T) and Oceanicola batsensis HTCC2597(TDelta).</title>
        <authorList>
            <person name="Thrash J.C."/>
            <person name="Cho J.C."/>
            <person name="Vergin K.L."/>
            <person name="Giovannoni S.J."/>
        </authorList>
    </citation>
    <scope>NUCLEOTIDE SEQUENCE [LARGE SCALE GENOMIC DNA]</scope>
    <source>
        <strain evidence="3">ATCC BAA-861 / DSM 15982 / KCTC 12143 / HTCC2516</strain>
    </source>
</reference>
<comment type="similarity">
    <text evidence="1">Belongs to the RutC family.</text>
</comment>
<organism evidence="2 3">
    <name type="scientific">Oceanicola granulosus (strain ATCC BAA-861 / DSM 15982 / KCTC 12143 / HTCC2516)</name>
    <dbReference type="NCBI Taxonomy" id="314256"/>
    <lineage>
        <taxon>Bacteria</taxon>
        <taxon>Pseudomonadati</taxon>
        <taxon>Pseudomonadota</taxon>
        <taxon>Alphaproteobacteria</taxon>
        <taxon>Rhodobacterales</taxon>
        <taxon>Roseobacteraceae</taxon>
        <taxon>Oceanicola</taxon>
    </lineage>
</organism>
<dbReference type="AlphaFoldDB" id="Q2CEP4"/>
<dbReference type="PANTHER" id="PTHR47328">
    <property type="match status" value="1"/>
</dbReference>
<dbReference type="InterPro" id="IPR035709">
    <property type="entry name" value="YoaB-like"/>
</dbReference>
<dbReference type="PANTHER" id="PTHR47328:SF1">
    <property type="entry name" value="RUTC FAMILY PROTEIN YOAB"/>
    <property type="match status" value="1"/>
</dbReference>
<dbReference type="InterPro" id="IPR019897">
    <property type="entry name" value="RidA_CS"/>
</dbReference>
<dbReference type="CDD" id="cd06150">
    <property type="entry name" value="YjgF_YER057c_UK114_like_2"/>
    <property type="match status" value="1"/>
</dbReference>